<evidence type="ECO:0000256" key="8">
    <source>
        <dbReference type="ARBA" id="ARBA00022801"/>
    </source>
</evidence>
<dbReference type="GO" id="GO:0042277">
    <property type="term" value="F:peptide binding"/>
    <property type="evidence" value="ECO:0007669"/>
    <property type="project" value="TreeGrafter"/>
</dbReference>
<evidence type="ECO:0000256" key="1">
    <source>
        <dbReference type="ARBA" id="ARBA00004401"/>
    </source>
</evidence>
<dbReference type="GO" id="GO:0005886">
    <property type="term" value="C:plasma membrane"/>
    <property type="evidence" value="ECO:0007669"/>
    <property type="project" value="UniProtKB-SubCell"/>
</dbReference>
<evidence type="ECO:0000256" key="18">
    <source>
        <dbReference type="PIRSR" id="PIRSR634016-4"/>
    </source>
</evidence>
<feature type="region of interest" description="Disordered" evidence="20">
    <location>
        <begin position="40"/>
        <end position="61"/>
    </location>
</feature>
<dbReference type="FunFam" id="1.25.50.20:FF:000012">
    <property type="entry name" value="Aminopeptidase N"/>
    <property type="match status" value="1"/>
</dbReference>
<evidence type="ECO:0000256" key="14">
    <source>
        <dbReference type="ARBA" id="ARBA00023157"/>
    </source>
</evidence>
<evidence type="ECO:0000256" key="13">
    <source>
        <dbReference type="ARBA" id="ARBA00023136"/>
    </source>
</evidence>
<keyword evidence="14" id="KW-1015">Disulfide bond</keyword>
<keyword evidence="7 17" id="KW-0479">Metal-binding</keyword>
<dbReference type="GO" id="GO:0043171">
    <property type="term" value="P:peptide catabolic process"/>
    <property type="evidence" value="ECO:0007669"/>
    <property type="project" value="TreeGrafter"/>
</dbReference>
<keyword evidence="10" id="KW-0735">Signal-anchor</keyword>
<dbReference type="Gene3D" id="1.25.50.20">
    <property type="match status" value="1"/>
</dbReference>
<evidence type="ECO:0000259" key="23">
    <source>
        <dbReference type="Pfam" id="PF17900"/>
    </source>
</evidence>
<dbReference type="GO" id="GO:0006508">
    <property type="term" value="P:proteolysis"/>
    <property type="evidence" value="ECO:0007669"/>
    <property type="project" value="UniProtKB-KW"/>
</dbReference>
<keyword evidence="9 17" id="KW-0862">Zinc</keyword>
<sequence length="892" mass="100610">MGKGFVISKAVGIVLIVVGAAAVATIIALSVVYSQEKSKNNEVKPTTTTTTSAAPTTAASNEPWDQWRLPQTLSPQSYNVTLWPRLQPDETGLYIFTGMSSVIFKCVEETDLILIHSNKLNISETVLTAHGSNPAPSIDSIMMYTKTQYMAIHLKGKLTAGESYELYTKFVGELADDLGGFYRSEYEENGVKKVVATTQMQATDARKAFPCFDEPAMKAVFHITLLHDRGTVALSNGAVKDKVNITEDGALLTKTTFEPTEVMSTYLLAFIVSDFDYIEQIDEKLQIRIYARQEAIKAGQGEYALNVTGPILRFFEDYYRVPYPLPKSDQIALPDFNAGAMENWGLITYRETALLYDNEISSNANKERIVTVIAHELAHQWFGNLVTIRWWNDLWLNEGFASYVEYLGADEAESKWNIKDLIVLNDVHRVFAIDALASSHPLSSKEEDIQRPEQISEVFDTISYSKGASVLRMLSDFLTETVFTQGLQTYLDHFKFDNTVYTDLWVHLQAAVDKTTHDLPKTVQEIMDRWVLQMGFPVVTINTATGQITQEHFLLDPTTKPDTHQSLTMSGLYQLDGQRQEQKNPQNGYYRKLIKKMTGKQMQMSGFWPTSMSQDTTGLTMIMKTGNAYLVFSRHPQSIPVINRAQIIDDAFNLAKAGHIETTLALRTTLFLSEETEYMPWESALDNLDYFYLMFDRTELYSPMQAYLGKQVKPLFEHFTDLTGWTDVPLGHTDQYNQVNALRVACSTGLKNCTDLVNGWFQQWMNNPDVNPIKANLRSVAYCSAIAAGGEEEWNFAWEMFQKTNVATEKDKLRAAMACATQPWILNRYLSYTLNATLIRKQDATSTIISIASNVVGQSLAWDFVRANWEYIFNQYGGGSFSFSNLVNGVTK</sequence>
<evidence type="ECO:0000256" key="3">
    <source>
        <dbReference type="ARBA" id="ARBA00022438"/>
    </source>
</evidence>
<dbReference type="InterPro" id="IPR034016">
    <property type="entry name" value="M1_APN-typ"/>
</dbReference>
<feature type="domain" description="Peptidase M1 membrane alanine aminopeptidase" evidence="21">
    <location>
        <begin position="303"/>
        <end position="530"/>
    </location>
</feature>
<feature type="transmembrane region" description="Helical" evidence="19">
    <location>
        <begin position="12"/>
        <end position="33"/>
    </location>
</feature>
<dbReference type="Pfam" id="PF01433">
    <property type="entry name" value="Peptidase_M1"/>
    <property type="match status" value="1"/>
</dbReference>
<keyword evidence="12 19" id="KW-0482">Metalloprotease</keyword>
<dbReference type="SUPFAM" id="SSF55486">
    <property type="entry name" value="Metalloproteases ('zincins'), catalytic domain"/>
    <property type="match status" value="1"/>
</dbReference>
<dbReference type="PANTHER" id="PTHR11533:SF172">
    <property type="entry name" value="AMINOPEPTIDASE N"/>
    <property type="match status" value="1"/>
</dbReference>
<evidence type="ECO:0000313" key="24">
    <source>
        <dbReference type="EMBL" id="AET36828.1"/>
    </source>
</evidence>
<dbReference type="PANTHER" id="PTHR11533">
    <property type="entry name" value="PROTEASE M1 ZINC METALLOPROTEASE"/>
    <property type="match status" value="1"/>
</dbReference>
<feature type="domain" description="Aminopeptidase N-like N-terminal" evidence="23">
    <location>
        <begin position="75"/>
        <end position="267"/>
    </location>
</feature>
<comment type="cofactor">
    <cofactor evidence="17 19">
        <name>Zn(2+)</name>
        <dbReference type="ChEBI" id="CHEBI:29105"/>
    </cofactor>
    <text evidence="17 19">Binds 1 zinc ion per subunit.</text>
</comment>
<dbReference type="Pfam" id="PF11838">
    <property type="entry name" value="ERAP1_C"/>
    <property type="match status" value="1"/>
</dbReference>
<dbReference type="FunFam" id="1.10.390.10:FF:000016">
    <property type="entry name" value="Glutamyl aminopeptidase"/>
    <property type="match status" value="1"/>
</dbReference>
<accession>G8FZR0</accession>
<comment type="similarity">
    <text evidence="2 19">Belongs to the peptidase M1 family.</text>
</comment>
<evidence type="ECO:0000256" key="16">
    <source>
        <dbReference type="PIRSR" id="PIRSR634016-1"/>
    </source>
</evidence>
<dbReference type="Pfam" id="PF17900">
    <property type="entry name" value="Peptidase_M1_N"/>
    <property type="match status" value="1"/>
</dbReference>
<dbReference type="FunFam" id="2.60.40.1730:FF:000001">
    <property type="entry name" value="Leucyl-cystinyl aminopeptidase"/>
    <property type="match status" value="1"/>
</dbReference>
<dbReference type="MEROPS" id="M01.016"/>
<dbReference type="AlphaFoldDB" id="G8FZR0"/>
<dbReference type="EC" id="3.4.11.-" evidence="19"/>
<evidence type="ECO:0000256" key="10">
    <source>
        <dbReference type="ARBA" id="ARBA00022968"/>
    </source>
</evidence>
<evidence type="ECO:0000256" key="4">
    <source>
        <dbReference type="ARBA" id="ARBA00022475"/>
    </source>
</evidence>
<dbReference type="InterPro" id="IPR001930">
    <property type="entry name" value="Peptidase_M1"/>
</dbReference>
<keyword evidence="5 19" id="KW-0645">Protease</keyword>
<comment type="subcellular location">
    <subcellularLocation>
        <location evidence="1">Cell membrane</location>
        <topology evidence="1">Single-pass type II membrane protein</topology>
    </subcellularLocation>
</comment>
<evidence type="ECO:0000256" key="19">
    <source>
        <dbReference type="RuleBase" id="RU364040"/>
    </source>
</evidence>
<organism evidence="24">
    <name type="scientific">Ctenopharyngodon idella</name>
    <name type="common">Grass carp</name>
    <name type="synonym">Leuciscus idella</name>
    <dbReference type="NCBI Taxonomy" id="7959"/>
    <lineage>
        <taxon>Eukaryota</taxon>
        <taxon>Metazoa</taxon>
        <taxon>Chordata</taxon>
        <taxon>Craniata</taxon>
        <taxon>Vertebrata</taxon>
        <taxon>Euteleostomi</taxon>
        <taxon>Actinopterygii</taxon>
        <taxon>Neopterygii</taxon>
        <taxon>Teleostei</taxon>
        <taxon>Ostariophysi</taxon>
        <taxon>Cypriniformes</taxon>
        <taxon>Xenocyprididae</taxon>
        <taxon>Xenocypridinae</taxon>
        <taxon>Ctenopharyngodon</taxon>
    </lineage>
</organism>
<feature type="binding site" evidence="17">
    <location>
        <position position="379"/>
    </location>
    <ligand>
        <name>Zn(2+)</name>
        <dbReference type="ChEBI" id="CHEBI:29105"/>
        <note>catalytic</note>
    </ligand>
</feature>
<keyword evidence="15" id="KW-0325">Glycoprotein</keyword>
<evidence type="ECO:0000256" key="6">
    <source>
        <dbReference type="ARBA" id="ARBA00022692"/>
    </source>
</evidence>
<reference evidence="24" key="2">
    <citation type="journal article" date="2016" name="Gene">
        <title>Molecular characterization and dietary regulation of aminopeptidase N (APN) in the grass carp (Ctenopharyngodon idella).</title>
        <authorList>
            <person name="Tang J."/>
            <person name="Qu F."/>
            <person name="Tang X."/>
            <person name="Zhao Q."/>
            <person name="Wang Y."/>
            <person name="Zhou Y."/>
            <person name="Feng J."/>
            <person name="Lu S."/>
            <person name="Hou D."/>
            <person name="Liu Z."/>
        </authorList>
    </citation>
    <scope>NUCLEOTIDE SEQUENCE</scope>
</reference>
<dbReference type="InterPro" id="IPR014782">
    <property type="entry name" value="Peptidase_M1_dom"/>
</dbReference>
<dbReference type="Gene3D" id="1.10.390.10">
    <property type="entry name" value="Neutral Protease Domain 2"/>
    <property type="match status" value="1"/>
</dbReference>
<proteinExistence type="evidence at transcript level"/>
<dbReference type="GO" id="GO:0070006">
    <property type="term" value="F:metalloaminopeptidase activity"/>
    <property type="evidence" value="ECO:0007669"/>
    <property type="project" value="TreeGrafter"/>
</dbReference>
<dbReference type="GO" id="GO:0005615">
    <property type="term" value="C:extracellular space"/>
    <property type="evidence" value="ECO:0007669"/>
    <property type="project" value="TreeGrafter"/>
</dbReference>
<keyword evidence="4" id="KW-1003">Cell membrane</keyword>
<dbReference type="PRINTS" id="PR00756">
    <property type="entry name" value="ALADIPTASE"/>
</dbReference>
<keyword evidence="3 19" id="KW-0031">Aminopeptidase</keyword>
<dbReference type="InterPro" id="IPR045357">
    <property type="entry name" value="Aminopeptidase_N-like_N"/>
</dbReference>
<evidence type="ECO:0000256" key="20">
    <source>
        <dbReference type="SAM" id="MobiDB-lite"/>
    </source>
</evidence>
<feature type="site" description="Transition state stabilizer" evidence="18">
    <location>
        <position position="464"/>
    </location>
</feature>
<evidence type="ECO:0000256" key="2">
    <source>
        <dbReference type="ARBA" id="ARBA00010136"/>
    </source>
</evidence>
<dbReference type="InterPro" id="IPR042097">
    <property type="entry name" value="Aminopeptidase_N-like_N_sf"/>
</dbReference>
<keyword evidence="11 19" id="KW-1133">Transmembrane helix</keyword>
<protein>
    <recommendedName>
        <fullName evidence="19">Aminopeptidase</fullName>
        <ecNumber evidence="19">3.4.11.-</ecNumber>
    </recommendedName>
</protein>
<feature type="active site" description="Proton acceptor" evidence="16">
    <location>
        <position position="376"/>
    </location>
</feature>
<evidence type="ECO:0000259" key="22">
    <source>
        <dbReference type="Pfam" id="PF11838"/>
    </source>
</evidence>
<evidence type="ECO:0000256" key="12">
    <source>
        <dbReference type="ARBA" id="ARBA00023049"/>
    </source>
</evidence>
<dbReference type="InterPro" id="IPR024571">
    <property type="entry name" value="ERAP1-like_C_dom"/>
</dbReference>
<evidence type="ECO:0000256" key="5">
    <source>
        <dbReference type="ARBA" id="ARBA00022670"/>
    </source>
</evidence>
<dbReference type="GO" id="GO:0008270">
    <property type="term" value="F:zinc ion binding"/>
    <property type="evidence" value="ECO:0007669"/>
    <property type="project" value="UniProtKB-UniRule"/>
</dbReference>
<dbReference type="InterPro" id="IPR027268">
    <property type="entry name" value="Peptidase_M4/M1_CTD_sf"/>
</dbReference>
<name>G8FZR0_CTEID</name>
<evidence type="ECO:0000256" key="11">
    <source>
        <dbReference type="ARBA" id="ARBA00022989"/>
    </source>
</evidence>
<evidence type="ECO:0000256" key="15">
    <source>
        <dbReference type="ARBA" id="ARBA00023180"/>
    </source>
</evidence>
<feature type="compositionally biased region" description="Low complexity" evidence="20">
    <location>
        <begin position="45"/>
        <end position="60"/>
    </location>
</feature>
<dbReference type="EMBL" id="JN088167">
    <property type="protein sequence ID" value="AET36828.1"/>
    <property type="molecule type" value="mRNA"/>
</dbReference>
<evidence type="ECO:0000256" key="7">
    <source>
        <dbReference type="ARBA" id="ARBA00022723"/>
    </source>
</evidence>
<keyword evidence="8 19" id="KW-0378">Hydrolase</keyword>
<evidence type="ECO:0000259" key="21">
    <source>
        <dbReference type="Pfam" id="PF01433"/>
    </source>
</evidence>
<dbReference type="SUPFAM" id="SSF63737">
    <property type="entry name" value="Leukotriene A4 hydrolase N-terminal domain"/>
    <property type="match status" value="1"/>
</dbReference>
<keyword evidence="6 19" id="KW-0812">Transmembrane</keyword>
<dbReference type="InterPro" id="IPR050344">
    <property type="entry name" value="Peptidase_M1_aminopeptidases"/>
</dbReference>
<evidence type="ECO:0000256" key="9">
    <source>
        <dbReference type="ARBA" id="ARBA00022833"/>
    </source>
</evidence>
<keyword evidence="13 19" id="KW-0472">Membrane</keyword>
<dbReference type="Gene3D" id="2.60.40.1730">
    <property type="entry name" value="tricorn interacting facor f3 domain"/>
    <property type="match status" value="1"/>
</dbReference>
<dbReference type="CDD" id="cd09601">
    <property type="entry name" value="M1_APN-Q_like"/>
    <property type="match status" value="1"/>
</dbReference>
<dbReference type="GO" id="GO:0005737">
    <property type="term" value="C:cytoplasm"/>
    <property type="evidence" value="ECO:0007669"/>
    <property type="project" value="TreeGrafter"/>
</dbReference>
<feature type="domain" description="ERAP1-like C-terminal" evidence="22">
    <location>
        <begin position="636"/>
        <end position="891"/>
    </location>
</feature>
<reference evidence="24" key="1">
    <citation type="submission" date="2011-06" db="EMBL/GenBank/DDBJ databases">
        <authorList>
            <person name="Feng J.C."/>
            <person name="Liu Z."/>
            <person name="Lu S.Q."/>
            <person name="Wang S.C."/>
            <person name="Tang J.Z."/>
            <person name="Yao Y.B."/>
        </authorList>
    </citation>
    <scope>NUCLEOTIDE SEQUENCE</scope>
</reference>
<evidence type="ECO:0000256" key="17">
    <source>
        <dbReference type="PIRSR" id="PIRSR634016-3"/>
    </source>
</evidence>
<feature type="binding site" evidence="17">
    <location>
        <position position="398"/>
    </location>
    <ligand>
        <name>Zn(2+)</name>
        <dbReference type="ChEBI" id="CHEBI:29105"/>
        <note>catalytic</note>
    </ligand>
</feature>
<feature type="binding site" evidence="17">
    <location>
        <position position="375"/>
    </location>
    <ligand>
        <name>Zn(2+)</name>
        <dbReference type="ChEBI" id="CHEBI:29105"/>
        <note>catalytic</note>
    </ligand>
</feature>